<gene>
    <name evidence="16" type="ORF">J2Z81_000146</name>
</gene>
<dbReference type="InterPro" id="IPR020006">
    <property type="entry name" value="FlhF"/>
</dbReference>
<proteinExistence type="inferred from homology"/>
<dbReference type="Pfam" id="PF00448">
    <property type="entry name" value="SRP54"/>
    <property type="match status" value="1"/>
</dbReference>
<keyword evidence="16" id="KW-0969">Cilium</keyword>
<dbReference type="InterPro" id="IPR000897">
    <property type="entry name" value="SRP54_GTPase_dom"/>
</dbReference>
<keyword evidence="16" id="KW-0966">Cell projection</keyword>
<evidence type="ECO:0000256" key="8">
    <source>
        <dbReference type="ARBA" id="ARBA00022927"/>
    </source>
</evidence>
<evidence type="ECO:0000256" key="9">
    <source>
        <dbReference type="ARBA" id="ARBA00023134"/>
    </source>
</evidence>
<feature type="domain" description="AAA+ ATPase" evidence="14">
    <location>
        <begin position="176"/>
        <end position="331"/>
    </location>
</feature>
<dbReference type="EMBL" id="JAGIKX010000001">
    <property type="protein sequence ID" value="MBP2256214.1"/>
    <property type="molecule type" value="Genomic_DNA"/>
</dbReference>
<evidence type="ECO:0000256" key="10">
    <source>
        <dbReference type="ARBA" id="ARBA00023136"/>
    </source>
</evidence>
<dbReference type="InterPro" id="IPR047040">
    <property type="entry name" value="FlhF__GTPase_dom"/>
</dbReference>
<dbReference type="PANTHER" id="PTHR43134">
    <property type="entry name" value="SIGNAL RECOGNITION PARTICLE RECEPTOR SUBUNIT ALPHA"/>
    <property type="match status" value="1"/>
</dbReference>
<reference evidence="16 17" key="1">
    <citation type="submission" date="2021-03" db="EMBL/GenBank/DDBJ databases">
        <title>Genomic Encyclopedia of Type Strains, Phase IV (KMG-IV): sequencing the most valuable type-strain genomes for metagenomic binning, comparative biology and taxonomic classification.</title>
        <authorList>
            <person name="Goeker M."/>
        </authorList>
    </citation>
    <scope>NUCLEOTIDE SEQUENCE [LARGE SCALE GENOMIC DNA]</scope>
    <source>
        <strain evidence="16 17">DSM 25790</strain>
    </source>
</reference>
<organism evidence="16 17">
    <name type="scientific">Virgibacillus alimentarius</name>
    <dbReference type="NCBI Taxonomy" id="698769"/>
    <lineage>
        <taxon>Bacteria</taxon>
        <taxon>Bacillati</taxon>
        <taxon>Bacillota</taxon>
        <taxon>Bacilli</taxon>
        <taxon>Bacillales</taxon>
        <taxon>Bacillaceae</taxon>
        <taxon>Virgibacillus</taxon>
    </lineage>
</organism>
<feature type="domain" description="SRP54-type proteins GTP-binding" evidence="15">
    <location>
        <begin position="177"/>
        <end position="368"/>
    </location>
</feature>
<evidence type="ECO:0000256" key="1">
    <source>
        <dbReference type="ARBA" id="ARBA00004413"/>
    </source>
</evidence>
<dbReference type="SMART" id="SM00962">
    <property type="entry name" value="SRP54"/>
    <property type="match status" value="1"/>
</dbReference>
<dbReference type="SMART" id="SM00382">
    <property type="entry name" value="AAA"/>
    <property type="match status" value="1"/>
</dbReference>
<keyword evidence="4" id="KW-0813">Transport</keyword>
<comment type="caution">
    <text evidence="16">The sequence shown here is derived from an EMBL/GenBank/DDBJ whole genome shotgun (WGS) entry which is preliminary data.</text>
</comment>
<evidence type="ECO:0000256" key="7">
    <source>
        <dbReference type="ARBA" id="ARBA00022795"/>
    </source>
</evidence>
<dbReference type="NCBIfam" id="TIGR03499">
    <property type="entry name" value="FlhF"/>
    <property type="match status" value="1"/>
</dbReference>
<keyword evidence="17" id="KW-1185">Reference proteome</keyword>
<dbReference type="Proteomes" id="UP001519294">
    <property type="component" value="Unassembled WGS sequence"/>
</dbReference>
<evidence type="ECO:0000256" key="12">
    <source>
        <dbReference type="ARBA" id="ARBA00025337"/>
    </source>
</evidence>
<keyword evidence="8" id="KW-0653">Protein transport</keyword>
<evidence type="ECO:0000256" key="6">
    <source>
        <dbReference type="ARBA" id="ARBA00022741"/>
    </source>
</evidence>
<keyword evidence="16" id="KW-0282">Flagellum</keyword>
<evidence type="ECO:0000313" key="17">
    <source>
        <dbReference type="Proteomes" id="UP001519294"/>
    </source>
</evidence>
<dbReference type="InterPro" id="IPR027417">
    <property type="entry name" value="P-loop_NTPase"/>
</dbReference>
<dbReference type="Gene3D" id="3.40.50.300">
    <property type="entry name" value="P-loop containing nucleotide triphosphate hydrolases"/>
    <property type="match status" value="1"/>
</dbReference>
<dbReference type="RefSeq" id="WP_226370513.1">
    <property type="nucleotide sequence ID" value="NZ_JAGIKX010000001.1"/>
</dbReference>
<dbReference type="SUPFAM" id="SSF52540">
    <property type="entry name" value="P-loop containing nucleoside triphosphate hydrolases"/>
    <property type="match status" value="1"/>
</dbReference>
<comment type="similarity">
    <text evidence="2">Belongs to the GTP-binding SRP family.</text>
</comment>
<comment type="subcellular location">
    <subcellularLocation>
        <location evidence="1">Cell membrane</location>
        <topology evidence="1">Peripheral membrane protein</topology>
        <orientation evidence="1">Cytoplasmic side</orientation>
    </subcellularLocation>
</comment>
<accession>A0ABS4S400</accession>
<evidence type="ECO:0000313" key="16">
    <source>
        <dbReference type="EMBL" id="MBP2256214.1"/>
    </source>
</evidence>
<keyword evidence="9" id="KW-0342">GTP-binding</keyword>
<keyword evidence="5" id="KW-1003">Cell membrane</keyword>
<name>A0ABS4S400_9BACI</name>
<keyword evidence="10" id="KW-0472">Membrane</keyword>
<comment type="function">
    <text evidence="12">Necessary for flagellar biosynthesis. May be involved in translocation of the flagellum.</text>
</comment>
<dbReference type="PANTHER" id="PTHR43134:SF3">
    <property type="entry name" value="FLAGELLAR BIOSYNTHESIS PROTEIN FLHF"/>
    <property type="match status" value="1"/>
</dbReference>
<evidence type="ECO:0000259" key="15">
    <source>
        <dbReference type="SMART" id="SM00962"/>
    </source>
</evidence>
<evidence type="ECO:0000256" key="11">
    <source>
        <dbReference type="ARBA" id="ARBA00023225"/>
    </source>
</evidence>
<evidence type="ECO:0000256" key="2">
    <source>
        <dbReference type="ARBA" id="ARBA00008531"/>
    </source>
</evidence>
<evidence type="ECO:0000256" key="3">
    <source>
        <dbReference type="ARBA" id="ARBA00014919"/>
    </source>
</evidence>
<protein>
    <recommendedName>
        <fullName evidence="3 13">Flagellar biosynthesis protein FlhF</fullName>
    </recommendedName>
</protein>
<dbReference type="InterPro" id="IPR003593">
    <property type="entry name" value="AAA+_ATPase"/>
</dbReference>
<keyword evidence="11" id="KW-1006">Bacterial flagellum protein export</keyword>
<keyword evidence="7" id="KW-1005">Bacterial flagellum biogenesis</keyword>
<dbReference type="Gene3D" id="1.20.120.1380">
    <property type="entry name" value="Flagellar FlhF biosynthesis protein, N domain"/>
    <property type="match status" value="1"/>
</dbReference>
<evidence type="ECO:0000256" key="5">
    <source>
        <dbReference type="ARBA" id="ARBA00022475"/>
    </source>
</evidence>
<evidence type="ECO:0000259" key="14">
    <source>
        <dbReference type="SMART" id="SM00382"/>
    </source>
</evidence>
<evidence type="ECO:0000256" key="4">
    <source>
        <dbReference type="ARBA" id="ARBA00022448"/>
    </source>
</evidence>
<keyword evidence="6" id="KW-0547">Nucleotide-binding</keyword>
<dbReference type="CDD" id="cd17873">
    <property type="entry name" value="FlhF"/>
    <property type="match status" value="1"/>
</dbReference>
<evidence type="ECO:0000256" key="13">
    <source>
        <dbReference type="NCBIfam" id="TIGR03499"/>
    </source>
</evidence>
<sequence>MKVKKYVGPSMPQIMNTIRKELGSRAIILNSREVKRRSILGLFKKNKIEVIAALDPDPLPTTRKKILKTPSVSGETKTASTHTNQDVLMEVKQLRNLIVQDTARNNSRFLSNYQLIYQYLLDQEIDADLSEDLLDSAIEQQEEGKENLSANLIMHSIKKEIEKRLCACSFQDVTEESKIIHFVGPTGVGKTTTIAKIAAKDVLKSHKKVAFITTDTYRIAAVDQLKTYARILDIPLEVAYTAEDYRKAIKKFENYDIILVDTAGRNFRDDKYISELKNMIDFDSHVETFLVLSLTSKAKDITELKERFNDFPINRAIFTKLDETKQYGSILNMVLNYNIEIAYLTNGQEVPEDIIHPAPEEISGLILDGYPYE</sequence>